<reference evidence="2 3" key="1">
    <citation type="journal article" date="2019" name="Plant Biotechnol. J.">
        <title>The red bayberry genome and genetic basis of sex determination.</title>
        <authorList>
            <person name="Jia H.M."/>
            <person name="Jia H.J."/>
            <person name="Cai Q.L."/>
            <person name="Wang Y."/>
            <person name="Zhao H.B."/>
            <person name="Yang W.F."/>
            <person name="Wang G.Y."/>
            <person name="Li Y.H."/>
            <person name="Zhan D.L."/>
            <person name="Shen Y.T."/>
            <person name="Niu Q.F."/>
            <person name="Chang L."/>
            <person name="Qiu J."/>
            <person name="Zhao L."/>
            <person name="Xie H.B."/>
            <person name="Fu W.Y."/>
            <person name="Jin J."/>
            <person name="Li X.W."/>
            <person name="Jiao Y."/>
            <person name="Zhou C.C."/>
            <person name="Tu T."/>
            <person name="Chai C.Y."/>
            <person name="Gao J.L."/>
            <person name="Fan L.J."/>
            <person name="van de Weg E."/>
            <person name="Wang J.Y."/>
            <person name="Gao Z.S."/>
        </authorList>
    </citation>
    <scope>NUCLEOTIDE SEQUENCE [LARGE SCALE GENOMIC DNA]</scope>
    <source>
        <tissue evidence="2">Leaves</tissue>
    </source>
</reference>
<sequence>MAELSSINPNIEGEGEMVRADNGKTISIWTLEFRDEKHAYNWYNHYAISIGFSIQRSSGFKNKEKGYYTVRTFVCSKEGMRKEKQQAVPLKKERRNTRCGCLASFAIQRQASGMYYTFDWCPQHNHELATPSKVHLLRSHRRINELQRLECIDADGVGIRPKLAHDLMAARLGEKSNWDSLKWT</sequence>
<dbReference type="InterPro" id="IPR004330">
    <property type="entry name" value="FAR1_DNA_bnd_dom"/>
</dbReference>
<name>A0A6A1WIM3_9ROSI</name>
<dbReference type="EMBL" id="RXIC02000019">
    <property type="protein sequence ID" value="KAB1225189.1"/>
    <property type="molecule type" value="Genomic_DNA"/>
</dbReference>
<accession>A0A6A1WIM3</accession>
<protein>
    <submittedName>
        <fullName evidence="2">Protein FAR1-RELATED SEQUENCE 5</fullName>
    </submittedName>
</protein>
<evidence type="ECO:0000313" key="3">
    <source>
        <dbReference type="Proteomes" id="UP000516437"/>
    </source>
</evidence>
<feature type="domain" description="FAR1" evidence="1">
    <location>
        <begin position="42"/>
        <end position="129"/>
    </location>
</feature>
<proteinExistence type="predicted"/>
<evidence type="ECO:0000259" key="1">
    <source>
        <dbReference type="Pfam" id="PF03101"/>
    </source>
</evidence>
<dbReference type="AlphaFoldDB" id="A0A6A1WIM3"/>
<evidence type="ECO:0000313" key="2">
    <source>
        <dbReference type="EMBL" id="KAB1225189.1"/>
    </source>
</evidence>
<gene>
    <name evidence="2" type="ORF">CJ030_MR1G016597</name>
</gene>
<dbReference type="OrthoDB" id="688325at2759"/>
<organism evidence="2 3">
    <name type="scientific">Morella rubra</name>
    <name type="common">Chinese bayberry</name>
    <dbReference type="NCBI Taxonomy" id="262757"/>
    <lineage>
        <taxon>Eukaryota</taxon>
        <taxon>Viridiplantae</taxon>
        <taxon>Streptophyta</taxon>
        <taxon>Embryophyta</taxon>
        <taxon>Tracheophyta</taxon>
        <taxon>Spermatophyta</taxon>
        <taxon>Magnoliopsida</taxon>
        <taxon>eudicotyledons</taxon>
        <taxon>Gunneridae</taxon>
        <taxon>Pentapetalae</taxon>
        <taxon>rosids</taxon>
        <taxon>fabids</taxon>
        <taxon>Fagales</taxon>
        <taxon>Myricaceae</taxon>
        <taxon>Morella</taxon>
    </lineage>
</organism>
<dbReference type="Pfam" id="PF03101">
    <property type="entry name" value="FAR1"/>
    <property type="match status" value="1"/>
</dbReference>
<dbReference type="Proteomes" id="UP000516437">
    <property type="component" value="Chromosome 1"/>
</dbReference>
<comment type="caution">
    <text evidence="2">The sequence shown here is derived from an EMBL/GenBank/DDBJ whole genome shotgun (WGS) entry which is preliminary data.</text>
</comment>
<keyword evidence="3" id="KW-1185">Reference proteome</keyword>
<dbReference type="PANTHER" id="PTHR47718">
    <property type="entry name" value="OS01G0519700 PROTEIN"/>
    <property type="match status" value="1"/>
</dbReference>